<dbReference type="InterPro" id="IPR012337">
    <property type="entry name" value="RNaseH-like_sf"/>
</dbReference>
<protein>
    <recommendedName>
        <fullName evidence="3">Holliday junction resolvase RuvC</fullName>
    </recommendedName>
</protein>
<dbReference type="EMBL" id="KF669658">
    <property type="protein sequence ID" value="AGY48138.1"/>
    <property type="molecule type" value="Genomic_DNA"/>
</dbReference>
<dbReference type="GO" id="GO:0003676">
    <property type="term" value="F:nucleic acid binding"/>
    <property type="evidence" value="ECO:0007669"/>
    <property type="project" value="InterPro"/>
</dbReference>
<reference evidence="1 2" key="1">
    <citation type="journal article" date="2013" name="Genome Announc.">
        <title>Complete Genome of Acinetobacter baumannii N4-Like Podophage Presley.</title>
        <authorList>
            <person name="Farmer N.G."/>
            <person name="Wood T.L."/>
            <person name="Chamakura K.R."/>
            <person name="Kuty Everett G.F."/>
        </authorList>
    </citation>
    <scope>NUCLEOTIDE SEQUENCE [LARGE SCALE GENOMIC DNA]</scope>
</reference>
<dbReference type="Gene3D" id="3.30.420.10">
    <property type="entry name" value="Ribonuclease H-like superfamily/Ribonuclease H"/>
    <property type="match status" value="1"/>
</dbReference>
<dbReference type="KEGG" id="vg:18504209"/>
<sequence>MPQSKTKTIKLLGLDPSMSNWGIAKATYDDVDGLVIRHLDVIRPKPIKEKMRKNAKDVNQAEQLIEGVLPYLDDVDIVIAEVPVGSQSSRAMVNYAMCVSIIAMVNQIIERPVIQVSPSDVKKVVGNPQASKEQMVDWAIDQHPEANWPTYKKDKKLYLSYAKAEHMADAIAALYAGSLTDQFYDYINSITG</sequence>
<dbReference type="OrthoDB" id="9151at10239"/>
<accession>U5PZY8</accession>
<dbReference type="RefSeq" id="YP_009007639.1">
    <property type="nucleotide sequence ID" value="NC_023581.1"/>
</dbReference>
<evidence type="ECO:0000313" key="1">
    <source>
        <dbReference type="EMBL" id="AGY48138.1"/>
    </source>
</evidence>
<evidence type="ECO:0008006" key="3">
    <source>
        <dbReference type="Google" id="ProtNLM"/>
    </source>
</evidence>
<dbReference type="GeneID" id="18504209"/>
<name>U5PZY8_9CAUD</name>
<dbReference type="SUPFAM" id="SSF53098">
    <property type="entry name" value="Ribonuclease H-like"/>
    <property type="match status" value="1"/>
</dbReference>
<gene>
    <name evidence="1" type="ORF">Presley_71</name>
</gene>
<keyword evidence="2" id="KW-1185">Reference proteome</keyword>
<dbReference type="InterPro" id="IPR036397">
    <property type="entry name" value="RNaseH_sf"/>
</dbReference>
<evidence type="ECO:0000313" key="2">
    <source>
        <dbReference type="Proteomes" id="UP000017656"/>
    </source>
</evidence>
<dbReference type="Proteomes" id="UP000017656">
    <property type="component" value="Segment"/>
</dbReference>
<organism evidence="1 2">
    <name type="scientific">Acinetobacter phage Presley</name>
    <dbReference type="NCBI Taxonomy" id="1406780"/>
    <lineage>
        <taxon>Viruses</taxon>
        <taxon>Duplodnaviria</taxon>
        <taxon>Heunggongvirae</taxon>
        <taxon>Uroviricota</taxon>
        <taxon>Caudoviricetes</taxon>
        <taxon>Schitoviridae</taxon>
        <taxon>Presleyvirus</taxon>
        <taxon>Presleyvirus presley</taxon>
    </lineage>
</organism>
<proteinExistence type="predicted"/>